<accession>A0ABX4YGM5</accession>
<evidence type="ECO:0000256" key="1">
    <source>
        <dbReference type="SAM" id="Phobius"/>
    </source>
</evidence>
<gene>
    <name evidence="2" type="ORF">BES34_013650</name>
</gene>
<protein>
    <recommendedName>
        <fullName evidence="4">Membrane protein, PF09852 family</fullName>
    </recommendedName>
</protein>
<keyword evidence="3" id="KW-1185">Reference proteome</keyword>
<keyword evidence="1" id="KW-0812">Transmembrane</keyword>
<feature type="transmembrane region" description="Helical" evidence="1">
    <location>
        <begin position="183"/>
        <end position="200"/>
    </location>
</feature>
<sequence>MRNILFPIFTILSAALFILSLGTIAPNSQLADSFYNADSLFFPILYSEIFLREGILGLYGFTDWCWTPSTYFLPDAFFYFGLRTLFLFLDVGAWEYTHLTYAVVQWTYLLFGILFLIRIVGIGKKNLKAEYLFLGLGYLFGAACILEQSRIFLFLPGYHTGTWASVSWAWGFYYLWKRSRKRIYFLACFLSSFLFGLSDLFFLPAFLIPLIFSEGISVFLTGGTRRERLRSFGKCMIPVLLAMIAVKLAYGLLDKNKVILFPGLYASGRIAWKTIFGNPAVWWTGFYDASVSVFIANRFEWIALVSTSAFYFLLRRNSGVRLSTVSRILPVVLFFSLGTIVPLFLVFIPAINGHAAQGTPPIDRYFGEMILAALGSLAGLLHIASNIKSYSRFSLLLSFILSIFVFYKVSFREKGILYYPDSIACIDREIQARDWRRGLASFWESRPLRIFSRTRISVDDYLEDMNLFYWQNSFRWFLSDVPYAFAVMNGIKKEAYEIYFGPASAVIRCGDWNVYEVFDPTGTKSAALNDMNRRKIDLWKTSIGKK</sequence>
<feature type="transmembrane region" description="Helical" evidence="1">
    <location>
        <begin position="101"/>
        <end position="120"/>
    </location>
</feature>
<dbReference type="EMBL" id="MCRM02000014">
    <property type="protein sequence ID" value="PNV74406.1"/>
    <property type="molecule type" value="Genomic_DNA"/>
</dbReference>
<feature type="transmembrane region" description="Helical" evidence="1">
    <location>
        <begin position="71"/>
        <end position="89"/>
    </location>
</feature>
<feature type="transmembrane region" description="Helical" evidence="1">
    <location>
        <begin position="390"/>
        <end position="407"/>
    </location>
</feature>
<keyword evidence="1" id="KW-0472">Membrane</keyword>
<feature type="transmembrane region" description="Helical" evidence="1">
    <location>
        <begin position="235"/>
        <end position="253"/>
    </location>
</feature>
<feature type="transmembrane region" description="Helical" evidence="1">
    <location>
        <begin position="40"/>
        <end position="59"/>
    </location>
</feature>
<organism evidence="2 3">
    <name type="scientific">Leptospira inadai serovar Lyme</name>
    <dbReference type="NCBI Taxonomy" id="293084"/>
    <lineage>
        <taxon>Bacteria</taxon>
        <taxon>Pseudomonadati</taxon>
        <taxon>Spirochaetota</taxon>
        <taxon>Spirochaetia</taxon>
        <taxon>Leptospirales</taxon>
        <taxon>Leptospiraceae</taxon>
        <taxon>Leptospira</taxon>
    </lineage>
</organism>
<keyword evidence="1" id="KW-1133">Transmembrane helix</keyword>
<dbReference type="Proteomes" id="UP000094669">
    <property type="component" value="Unassembled WGS sequence"/>
</dbReference>
<proteinExistence type="predicted"/>
<evidence type="ECO:0008006" key="4">
    <source>
        <dbReference type="Google" id="ProtNLM"/>
    </source>
</evidence>
<feature type="transmembrane region" description="Helical" evidence="1">
    <location>
        <begin position="365"/>
        <end position="384"/>
    </location>
</feature>
<comment type="caution">
    <text evidence="2">The sequence shown here is derived from an EMBL/GenBank/DDBJ whole genome shotgun (WGS) entry which is preliminary data.</text>
</comment>
<evidence type="ECO:0000313" key="2">
    <source>
        <dbReference type="EMBL" id="PNV74406.1"/>
    </source>
</evidence>
<feature type="transmembrane region" description="Helical" evidence="1">
    <location>
        <begin position="132"/>
        <end position="152"/>
    </location>
</feature>
<dbReference type="RefSeq" id="WP_010413111.1">
    <property type="nucleotide sequence ID" value="NZ_MCRM02000014.1"/>
</dbReference>
<evidence type="ECO:0000313" key="3">
    <source>
        <dbReference type="Proteomes" id="UP000094669"/>
    </source>
</evidence>
<name>A0ABX4YGM5_9LEPT</name>
<feature type="transmembrane region" description="Helical" evidence="1">
    <location>
        <begin position="328"/>
        <end position="353"/>
    </location>
</feature>
<reference evidence="2" key="1">
    <citation type="submission" date="2018-01" db="EMBL/GenBank/DDBJ databases">
        <title>Genomic characterization of Leptospira inadai serogroup Lyme isolated from captured rat in Brazil and comparative analysis with human reference strain.</title>
        <authorList>
            <person name="Moreno L.Z."/>
            <person name="Loureiro A.P."/>
            <person name="Miraglia F."/>
            <person name="Kremer F.S."/>
            <person name="Eslabao M.R."/>
            <person name="Dellagostin O.A."/>
            <person name="Lilenbaum W."/>
            <person name="Moreno A.M."/>
        </authorList>
    </citation>
    <scope>NUCLEOTIDE SEQUENCE [LARGE SCALE GENOMIC DNA]</scope>
    <source>
        <strain evidence="2">M34/99</strain>
    </source>
</reference>
<feature type="transmembrane region" description="Helical" evidence="1">
    <location>
        <begin position="206"/>
        <end position="223"/>
    </location>
</feature>
<feature type="transmembrane region" description="Helical" evidence="1">
    <location>
        <begin position="158"/>
        <end position="176"/>
    </location>
</feature>